<comment type="caution">
    <text evidence="2">The sequence shown here is derived from an EMBL/GenBank/DDBJ whole genome shotgun (WGS) entry which is preliminary data.</text>
</comment>
<evidence type="ECO:0000256" key="1">
    <source>
        <dbReference type="SAM" id="MobiDB-lite"/>
    </source>
</evidence>
<organism evidence="2 3">
    <name type="scientific">Ambispora leptoticha</name>
    <dbReference type="NCBI Taxonomy" id="144679"/>
    <lineage>
        <taxon>Eukaryota</taxon>
        <taxon>Fungi</taxon>
        <taxon>Fungi incertae sedis</taxon>
        <taxon>Mucoromycota</taxon>
        <taxon>Glomeromycotina</taxon>
        <taxon>Glomeromycetes</taxon>
        <taxon>Archaeosporales</taxon>
        <taxon>Ambisporaceae</taxon>
        <taxon>Ambispora</taxon>
    </lineage>
</organism>
<keyword evidence="3" id="KW-1185">Reference proteome</keyword>
<evidence type="ECO:0000313" key="2">
    <source>
        <dbReference type="EMBL" id="CAG8586377.1"/>
    </source>
</evidence>
<dbReference type="Proteomes" id="UP000789508">
    <property type="component" value="Unassembled WGS sequence"/>
</dbReference>
<name>A0A9N9C2C9_9GLOM</name>
<reference evidence="2" key="1">
    <citation type="submission" date="2021-06" db="EMBL/GenBank/DDBJ databases">
        <authorList>
            <person name="Kallberg Y."/>
            <person name="Tangrot J."/>
            <person name="Rosling A."/>
        </authorList>
    </citation>
    <scope>NUCLEOTIDE SEQUENCE</scope>
    <source>
        <strain evidence="2">FL130A</strain>
    </source>
</reference>
<proteinExistence type="predicted"/>
<gene>
    <name evidence="2" type="ORF">ALEPTO_LOCUS7503</name>
</gene>
<dbReference type="AlphaFoldDB" id="A0A9N9C2C9"/>
<evidence type="ECO:0000313" key="3">
    <source>
        <dbReference type="Proteomes" id="UP000789508"/>
    </source>
</evidence>
<dbReference type="EMBL" id="CAJVPS010003308">
    <property type="protein sequence ID" value="CAG8586377.1"/>
    <property type="molecule type" value="Genomic_DNA"/>
</dbReference>
<protein>
    <submittedName>
        <fullName evidence="2">1986_t:CDS:1</fullName>
    </submittedName>
</protein>
<sequence length="81" mass="8889">MHDLKFIDFILTIEHNSESASAPININHDVESTSVPIDNVGSDSAIDYEQLHYDSTVNYQQTSDPNHGVDSVSASIPIHGH</sequence>
<accession>A0A9N9C2C9</accession>
<feature type="region of interest" description="Disordered" evidence="1">
    <location>
        <begin position="60"/>
        <end position="81"/>
    </location>
</feature>